<evidence type="ECO:0000313" key="3">
    <source>
        <dbReference type="Proteomes" id="UP001501676"/>
    </source>
</evidence>
<reference evidence="3" key="1">
    <citation type="journal article" date="2019" name="Int. J. Syst. Evol. Microbiol.">
        <title>The Global Catalogue of Microorganisms (GCM) 10K type strain sequencing project: providing services to taxonomists for standard genome sequencing and annotation.</title>
        <authorList>
            <consortium name="The Broad Institute Genomics Platform"/>
            <consortium name="The Broad Institute Genome Sequencing Center for Infectious Disease"/>
            <person name="Wu L."/>
            <person name="Ma J."/>
        </authorList>
    </citation>
    <scope>NUCLEOTIDE SEQUENCE [LARGE SCALE GENOMIC DNA]</scope>
    <source>
        <strain evidence="3">JCM 9458</strain>
    </source>
</reference>
<organism evidence="2 3">
    <name type="scientific">Cryptosporangium minutisporangium</name>
    <dbReference type="NCBI Taxonomy" id="113569"/>
    <lineage>
        <taxon>Bacteria</taxon>
        <taxon>Bacillati</taxon>
        <taxon>Actinomycetota</taxon>
        <taxon>Actinomycetes</taxon>
        <taxon>Cryptosporangiales</taxon>
        <taxon>Cryptosporangiaceae</taxon>
        <taxon>Cryptosporangium</taxon>
    </lineage>
</organism>
<sequence length="98" mass="10269">MNTWVRRGACVVVLSAGAVAAGSTAAQAADNGQSYDRIGQVASNSASAQNIFYNNTQQTAGLVAVNVTAGNIMFASSEANQQQHVGPAFYRSKFGWLR</sequence>
<feature type="chain" id="PRO_5045989179" evidence="1">
    <location>
        <begin position="29"/>
        <end position="98"/>
    </location>
</feature>
<keyword evidence="1" id="KW-0732">Signal</keyword>
<gene>
    <name evidence="2" type="ORF">GCM10020369_64240</name>
</gene>
<keyword evidence="3" id="KW-1185">Reference proteome</keyword>
<dbReference type="EMBL" id="BAAAYN010000044">
    <property type="protein sequence ID" value="GAA3394519.1"/>
    <property type="molecule type" value="Genomic_DNA"/>
</dbReference>
<dbReference type="RefSeq" id="WP_345731998.1">
    <property type="nucleotide sequence ID" value="NZ_BAAAYN010000044.1"/>
</dbReference>
<protein>
    <submittedName>
        <fullName evidence="2">Uncharacterized protein</fullName>
    </submittedName>
</protein>
<proteinExistence type="predicted"/>
<feature type="signal peptide" evidence="1">
    <location>
        <begin position="1"/>
        <end position="28"/>
    </location>
</feature>
<evidence type="ECO:0000256" key="1">
    <source>
        <dbReference type="SAM" id="SignalP"/>
    </source>
</evidence>
<evidence type="ECO:0000313" key="2">
    <source>
        <dbReference type="EMBL" id="GAA3394519.1"/>
    </source>
</evidence>
<dbReference type="Proteomes" id="UP001501676">
    <property type="component" value="Unassembled WGS sequence"/>
</dbReference>
<name>A0ABP6T8J4_9ACTN</name>
<accession>A0ABP6T8J4</accession>
<comment type="caution">
    <text evidence="2">The sequence shown here is derived from an EMBL/GenBank/DDBJ whole genome shotgun (WGS) entry which is preliminary data.</text>
</comment>